<sequence length="291" mass="31569">MSSNTEGLQIFVIDDSDPRLQYSGKWFVESDPSELHNATHGTSVPGSSVTFSFNGISFCAALLHATLNYYYLPGTFVSASATIDEHGVHYAYSLDGGEQTHANRSGTSPQLNNYPLFATGGLLDHEHNLTITSEVEPGETLWLDSISFTGHTLPPLPETAESSTVIRQPVHRISPGIIAAIVVGTLVGIVILVFVIFFASRRWHRLRMARPRHDTSEKRVAFEIAPSRAEAGEEPKTTSPEAVAAKWYYPLHGSRSAPSHGTTLPSSVFSSVIFNAGYSSSSSSRGTRSVF</sequence>
<dbReference type="EMBL" id="MU274904">
    <property type="protein sequence ID" value="KAI0092148.1"/>
    <property type="molecule type" value="Genomic_DNA"/>
</dbReference>
<organism evidence="1 2">
    <name type="scientific">Irpex rosettiformis</name>
    <dbReference type="NCBI Taxonomy" id="378272"/>
    <lineage>
        <taxon>Eukaryota</taxon>
        <taxon>Fungi</taxon>
        <taxon>Dikarya</taxon>
        <taxon>Basidiomycota</taxon>
        <taxon>Agaricomycotina</taxon>
        <taxon>Agaricomycetes</taxon>
        <taxon>Polyporales</taxon>
        <taxon>Irpicaceae</taxon>
        <taxon>Irpex</taxon>
    </lineage>
</organism>
<dbReference type="Proteomes" id="UP001055072">
    <property type="component" value="Unassembled WGS sequence"/>
</dbReference>
<evidence type="ECO:0000313" key="2">
    <source>
        <dbReference type="Proteomes" id="UP001055072"/>
    </source>
</evidence>
<comment type="caution">
    <text evidence="1">The sequence shown here is derived from an EMBL/GenBank/DDBJ whole genome shotgun (WGS) entry which is preliminary data.</text>
</comment>
<protein>
    <submittedName>
        <fullName evidence="1">Uncharacterized protein</fullName>
    </submittedName>
</protein>
<name>A0ACB8UCU9_9APHY</name>
<accession>A0ACB8UCU9</accession>
<gene>
    <name evidence="1" type="ORF">BDY19DRAFT_990885</name>
</gene>
<reference evidence="1" key="1">
    <citation type="journal article" date="2021" name="Environ. Microbiol.">
        <title>Gene family expansions and transcriptome signatures uncover fungal adaptations to wood decay.</title>
        <authorList>
            <person name="Hage H."/>
            <person name="Miyauchi S."/>
            <person name="Viragh M."/>
            <person name="Drula E."/>
            <person name="Min B."/>
            <person name="Chaduli D."/>
            <person name="Navarro D."/>
            <person name="Favel A."/>
            <person name="Norest M."/>
            <person name="Lesage-Meessen L."/>
            <person name="Balint B."/>
            <person name="Merenyi Z."/>
            <person name="de Eugenio L."/>
            <person name="Morin E."/>
            <person name="Martinez A.T."/>
            <person name="Baldrian P."/>
            <person name="Stursova M."/>
            <person name="Martinez M.J."/>
            <person name="Novotny C."/>
            <person name="Magnuson J.K."/>
            <person name="Spatafora J.W."/>
            <person name="Maurice S."/>
            <person name="Pangilinan J."/>
            <person name="Andreopoulos W."/>
            <person name="LaButti K."/>
            <person name="Hundley H."/>
            <person name="Na H."/>
            <person name="Kuo A."/>
            <person name="Barry K."/>
            <person name="Lipzen A."/>
            <person name="Henrissat B."/>
            <person name="Riley R."/>
            <person name="Ahrendt S."/>
            <person name="Nagy L.G."/>
            <person name="Grigoriev I.V."/>
            <person name="Martin F."/>
            <person name="Rosso M.N."/>
        </authorList>
    </citation>
    <scope>NUCLEOTIDE SEQUENCE</scope>
    <source>
        <strain evidence="1">CBS 384.51</strain>
    </source>
</reference>
<evidence type="ECO:0000313" key="1">
    <source>
        <dbReference type="EMBL" id="KAI0092148.1"/>
    </source>
</evidence>
<proteinExistence type="predicted"/>
<keyword evidence="2" id="KW-1185">Reference proteome</keyword>